<evidence type="ECO:0000313" key="6">
    <source>
        <dbReference type="Proteomes" id="UP000240978"/>
    </source>
</evidence>
<evidence type="ECO:0000256" key="3">
    <source>
        <dbReference type="ARBA" id="ARBA00022840"/>
    </source>
</evidence>
<evidence type="ECO:0000256" key="2">
    <source>
        <dbReference type="ARBA" id="ARBA00022741"/>
    </source>
</evidence>
<dbReference type="SUPFAM" id="SSF52540">
    <property type="entry name" value="P-loop containing nucleoside triphosphate hydrolases"/>
    <property type="match status" value="1"/>
</dbReference>
<dbReference type="InterPro" id="IPR003439">
    <property type="entry name" value="ABC_transporter-like_ATP-bd"/>
</dbReference>
<dbReference type="Gene3D" id="2.40.50.140">
    <property type="entry name" value="Nucleic acid-binding proteins"/>
    <property type="match status" value="1"/>
</dbReference>
<protein>
    <submittedName>
        <fullName evidence="5">ABC-type Fe3+/spermidine/putrescine transport system ATPase subunit</fullName>
    </submittedName>
</protein>
<dbReference type="InterPro" id="IPR008995">
    <property type="entry name" value="Mo/tungstate-bd_C_term_dom"/>
</dbReference>
<proteinExistence type="predicted"/>
<dbReference type="InterPro" id="IPR050093">
    <property type="entry name" value="ABC_SmlMolc_Importer"/>
</dbReference>
<keyword evidence="1" id="KW-0813">Transport</keyword>
<dbReference type="Proteomes" id="UP000240978">
    <property type="component" value="Unassembled WGS sequence"/>
</dbReference>
<dbReference type="Pfam" id="PF00005">
    <property type="entry name" value="ABC_tran"/>
    <property type="match status" value="1"/>
</dbReference>
<dbReference type="InterPro" id="IPR012340">
    <property type="entry name" value="NA-bd_OB-fold"/>
</dbReference>
<dbReference type="GO" id="GO:0005524">
    <property type="term" value="F:ATP binding"/>
    <property type="evidence" value="ECO:0007669"/>
    <property type="project" value="UniProtKB-KW"/>
</dbReference>
<name>A0A2P8FI98_9BACT</name>
<evidence type="ECO:0000256" key="1">
    <source>
        <dbReference type="ARBA" id="ARBA00022448"/>
    </source>
</evidence>
<dbReference type="SMART" id="SM00382">
    <property type="entry name" value="AAA"/>
    <property type="match status" value="1"/>
</dbReference>
<sequence>MNLLEVSGVRKQEGDQEVLKGVSFTQKEFQKIAIVGESGSGKSTLLKIIGGLTQGDGGEVLFENVRVKGPLERLLPGQPGIAYLSQHYELRNHYRMEEILSYANTLSDEEAETLYEVCHISHLMKRKNDQLSGGEKQRVALARLLTTAPRLLILDEPYSNLDPIHKNTLKKVIHEIGKRLDITCLMVSHDPVDTLSWADEIIIMKDGQIIQQGPPQQVYSQPVNEYAAALFGAYNLIPPAAAKDFKSLPGINVNGKSLYIRPERFEITDKTAHALKGKITEVHFMGSIYEIAVQLPSSVVTVKTGNSHHRIGEEIYLSLSPDDVWYA</sequence>
<comment type="caution">
    <text evidence="5">The sequence shown here is derived from an EMBL/GenBank/DDBJ whole genome shotgun (WGS) entry which is preliminary data.</text>
</comment>
<keyword evidence="3" id="KW-0067">ATP-binding</keyword>
<dbReference type="GO" id="GO:0043190">
    <property type="term" value="C:ATP-binding cassette (ABC) transporter complex"/>
    <property type="evidence" value="ECO:0007669"/>
    <property type="project" value="InterPro"/>
</dbReference>
<dbReference type="PANTHER" id="PTHR42781:SF4">
    <property type="entry name" value="SPERMIDINE_PUTRESCINE IMPORT ATP-BINDING PROTEIN POTA"/>
    <property type="match status" value="1"/>
</dbReference>
<dbReference type="InterPro" id="IPR003593">
    <property type="entry name" value="AAA+_ATPase"/>
</dbReference>
<dbReference type="InterPro" id="IPR013611">
    <property type="entry name" value="Transp-assoc_OB_typ2"/>
</dbReference>
<accession>A0A2P8FI98</accession>
<keyword evidence="2" id="KW-0547">Nucleotide-binding</keyword>
<dbReference type="InterPro" id="IPR027417">
    <property type="entry name" value="P-loop_NTPase"/>
</dbReference>
<dbReference type="InterPro" id="IPR017871">
    <property type="entry name" value="ABC_transporter-like_CS"/>
</dbReference>
<dbReference type="OrthoDB" id="9802264at2"/>
<dbReference type="GO" id="GO:0022857">
    <property type="term" value="F:transmembrane transporter activity"/>
    <property type="evidence" value="ECO:0007669"/>
    <property type="project" value="InterPro"/>
</dbReference>
<dbReference type="RefSeq" id="WP_106605987.1">
    <property type="nucleotide sequence ID" value="NZ_PYGK01000023.1"/>
</dbReference>
<dbReference type="PROSITE" id="PS00211">
    <property type="entry name" value="ABC_TRANSPORTER_1"/>
    <property type="match status" value="1"/>
</dbReference>
<dbReference type="SUPFAM" id="SSF50331">
    <property type="entry name" value="MOP-like"/>
    <property type="match status" value="1"/>
</dbReference>
<dbReference type="AlphaFoldDB" id="A0A2P8FI98"/>
<evidence type="ECO:0000259" key="4">
    <source>
        <dbReference type="PROSITE" id="PS50893"/>
    </source>
</evidence>
<dbReference type="GO" id="GO:0016887">
    <property type="term" value="F:ATP hydrolysis activity"/>
    <property type="evidence" value="ECO:0007669"/>
    <property type="project" value="InterPro"/>
</dbReference>
<dbReference type="EMBL" id="PYGK01000023">
    <property type="protein sequence ID" value="PSL21448.1"/>
    <property type="molecule type" value="Genomic_DNA"/>
</dbReference>
<gene>
    <name evidence="5" type="ORF">CLV42_1232</name>
</gene>
<dbReference type="Pfam" id="PF08402">
    <property type="entry name" value="TOBE_2"/>
    <property type="match status" value="1"/>
</dbReference>
<feature type="domain" description="ABC transporter" evidence="4">
    <location>
        <begin position="4"/>
        <end position="231"/>
    </location>
</feature>
<evidence type="ECO:0000313" key="5">
    <source>
        <dbReference type="EMBL" id="PSL21448.1"/>
    </source>
</evidence>
<keyword evidence="6" id="KW-1185">Reference proteome</keyword>
<dbReference type="PANTHER" id="PTHR42781">
    <property type="entry name" value="SPERMIDINE/PUTRESCINE IMPORT ATP-BINDING PROTEIN POTA"/>
    <property type="match status" value="1"/>
</dbReference>
<reference evidence="5 6" key="1">
    <citation type="submission" date="2018-03" db="EMBL/GenBank/DDBJ databases">
        <title>Genomic Encyclopedia of Archaeal and Bacterial Type Strains, Phase II (KMG-II): from individual species to whole genera.</title>
        <authorList>
            <person name="Goeker M."/>
        </authorList>
    </citation>
    <scope>NUCLEOTIDE SEQUENCE [LARGE SCALE GENOMIC DNA]</scope>
    <source>
        <strain evidence="5 6">DSM 18107</strain>
    </source>
</reference>
<dbReference type="Gene3D" id="3.40.50.300">
    <property type="entry name" value="P-loop containing nucleotide triphosphate hydrolases"/>
    <property type="match status" value="1"/>
</dbReference>
<organism evidence="5 6">
    <name type="scientific">Chitinophaga ginsengisoli</name>
    <dbReference type="NCBI Taxonomy" id="363837"/>
    <lineage>
        <taxon>Bacteria</taxon>
        <taxon>Pseudomonadati</taxon>
        <taxon>Bacteroidota</taxon>
        <taxon>Chitinophagia</taxon>
        <taxon>Chitinophagales</taxon>
        <taxon>Chitinophagaceae</taxon>
        <taxon>Chitinophaga</taxon>
    </lineage>
</organism>
<dbReference type="PROSITE" id="PS50893">
    <property type="entry name" value="ABC_TRANSPORTER_2"/>
    <property type="match status" value="1"/>
</dbReference>